<name>A0A239M9M6_9ACTN</name>
<dbReference type="GO" id="GO:0004553">
    <property type="term" value="F:hydrolase activity, hydrolyzing O-glycosyl compounds"/>
    <property type="evidence" value="ECO:0007669"/>
    <property type="project" value="InterPro"/>
</dbReference>
<evidence type="ECO:0000256" key="2">
    <source>
        <dbReference type="ARBA" id="ARBA00023326"/>
    </source>
</evidence>
<dbReference type="InterPro" id="IPR001919">
    <property type="entry name" value="CBD2"/>
</dbReference>
<dbReference type="SMART" id="SM00637">
    <property type="entry name" value="CBD_II"/>
    <property type="match status" value="1"/>
</dbReference>
<keyword evidence="6" id="KW-1185">Reference proteome</keyword>
<dbReference type="AlphaFoldDB" id="A0A239M9M6"/>
<dbReference type="EMBL" id="FZOF01000023">
    <property type="protein sequence ID" value="SNT39435.1"/>
    <property type="molecule type" value="Genomic_DNA"/>
</dbReference>
<protein>
    <submittedName>
        <fullName evidence="5">Cellulose binding domain-containing protein</fullName>
    </submittedName>
</protein>
<dbReference type="Pfam" id="PF00553">
    <property type="entry name" value="CBM_2"/>
    <property type="match status" value="1"/>
</dbReference>
<keyword evidence="2" id="KW-0119">Carbohydrate metabolism</keyword>
<dbReference type="GO" id="GO:0000272">
    <property type="term" value="P:polysaccharide catabolic process"/>
    <property type="evidence" value="ECO:0007669"/>
    <property type="project" value="UniProtKB-KW"/>
</dbReference>
<reference evidence="5 6" key="1">
    <citation type="submission" date="2017-06" db="EMBL/GenBank/DDBJ databases">
        <authorList>
            <person name="Kim H.J."/>
            <person name="Triplett B.A."/>
        </authorList>
    </citation>
    <scope>NUCLEOTIDE SEQUENCE [LARGE SCALE GENOMIC DNA]</scope>
    <source>
        <strain evidence="5 6">CGMCC 4.1858</strain>
    </source>
</reference>
<dbReference type="PROSITE" id="PS51173">
    <property type="entry name" value="CBM2"/>
    <property type="match status" value="1"/>
</dbReference>
<proteinExistence type="predicted"/>
<evidence type="ECO:0000313" key="5">
    <source>
        <dbReference type="EMBL" id="SNT39435.1"/>
    </source>
</evidence>
<dbReference type="GO" id="GO:0030247">
    <property type="term" value="F:polysaccharide binding"/>
    <property type="evidence" value="ECO:0007669"/>
    <property type="project" value="UniProtKB-UniRule"/>
</dbReference>
<accession>A0A239M9M6</accession>
<evidence type="ECO:0000313" key="6">
    <source>
        <dbReference type="Proteomes" id="UP000198280"/>
    </source>
</evidence>
<feature type="region of interest" description="Disordered" evidence="3">
    <location>
        <begin position="252"/>
        <end position="283"/>
    </location>
</feature>
<evidence type="ECO:0000256" key="3">
    <source>
        <dbReference type="SAM" id="MobiDB-lite"/>
    </source>
</evidence>
<keyword evidence="2" id="KW-0624">Polysaccharide degradation</keyword>
<feature type="compositionally biased region" description="Basic residues" evidence="3">
    <location>
        <begin position="262"/>
        <end position="274"/>
    </location>
</feature>
<feature type="region of interest" description="Disordered" evidence="3">
    <location>
        <begin position="312"/>
        <end position="358"/>
    </location>
</feature>
<feature type="compositionally biased region" description="Low complexity" evidence="3">
    <location>
        <begin position="338"/>
        <end position="358"/>
    </location>
</feature>
<dbReference type="OrthoDB" id="3401948at2"/>
<dbReference type="InterPro" id="IPR008965">
    <property type="entry name" value="CBM2/CBM3_carb-bd_dom_sf"/>
</dbReference>
<evidence type="ECO:0000256" key="1">
    <source>
        <dbReference type="ARBA" id="ARBA00022729"/>
    </source>
</evidence>
<dbReference type="RefSeq" id="WP_089227499.1">
    <property type="nucleotide sequence ID" value="NZ_FZOF01000023.1"/>
</dbReference>
<dbReference type="Proteomes" id="UP000198280">
    <property type="component" value="Unassembled WGS sequence"/>
</dbReference>
<feature type="domain" description="CBM2" evidence="4">
    <location>
        <begin position="387"/>
        <end position="495"/>
    </location>
</feature>
<organism evidence="5 6">
    <name type="scientific">Actinacidiphila glaucinigra</name>
    <dbReference type="NCBI Taxonomy" id="235986"/>
    <lineage>
        <taxon>Bacteria</taxon>
        <taxon>Bacillati</taxon>
        <taxon>Actinomycetota</taxon>
        <taxon>Actinomycetes</taxon>
        <taxon>Kitasatosporales</taxon>
        <taxon>Streptomycetaceae</taxon>
        <taxon>Actinacidiphila</taxon>
    </lineage>
</organism>
<keyword evidence="1" id="KW-0732">Signal</keyword>
<dbReference type="InterPro" id="IPR012291">
    <property type="entry name" value="CBM2_carb-bd_dom_sf"/>
</dbReference>
<gene>
    <name evidence="5" type="ORF">SAMN05216252_12379</name>
</gene>
<dbReference type="SUPFAM" id="SSF49384">
    <property type="entry name" value="Carbohydrate-binding domain"/>
    <property type="match status" value="1"/>
</dbReference>
<dbReference type="Gene3D" id="2.60.40.290">
    <property type="match status" value="1"/>
</dbReference>
<evidence type="ECO:0000259" key="4">
    <source>
        <dbReference type="PROSITE" id="PS51173"/>
    </source>
</evidence>
<sequence>MTAAAPVPEAVPLSEYWAEALCFAQLCTLSPEDGGRLAADAFERGLDQVPDVMDPAFAPGPLPLPLLPLLLTVVRDTAADWQARGEGDSLHPEFRIWLNAERAARRGRAPRPEPLALRGLRDMAEADAALLWSTEVECRPVAVTARFLGVDAAAAEREIDRAREDFRDRCLRAHQEEPPSDECQGYARLLDAATRMPVEAAPEDLRRHLRGCADCARAAVCLTPFGGGPAEALAEGVLGWAGPAYLEARRRAAGRGAVPPRPSRRAVRAARTARTRTGTPRGRAAVTAAVAALAAVVCVTVLVTADDSAPRSAQAAPTAQGGNDGAAPDGPGFPPLRSPGASGASGAPEPSGSAPFPEEIVPSAAEHTIPAARRTPSSAAPPARDAPVKAPPSCTIAYEVTNRWYDGFQASVTLTSRKDIHDWTVGWRYSDGRRVTQMWDADFFQRGGTVIARAKDYNRSVRAGESVTFGLVGTRYGATSPPSGFTLDGAPCATG</sequence>